<reference evidence="3 4" key="1">
    <citation type="submission" date="2020-08" db="EMBL/GenBank/DDBJ databases">
        <title>Studying the diversity of plant-associated saprophytic bacteria and their role in host health and plant-pathogen interactions.</title>
        <authorList>
            <person name="Potnis N."/>
        </authorList>
    </citation>
    <scope>NUCLEOTIDE SEQUENCE [LARGE SCALE GENOMIC DNA]</scope>
    <source>
        <strain evidence="3 4">F16</strain>
    </source>
</reference>
<dbReference type="PANTHER" id="PTHR47396:SF1">
    <property type="entry name" value="ATP-DEPENDENT HELICASE IRC3-RELATED"/>
    <property type="match status" value="1"/>
</dbReference>
<evidence type="ECO:0000313" key="4">
    <source>
        <dbReference type="Proteomes" id="UP000554726"/>
    </source>
</evidence>
<keyword evidence="3" id="KW-0547">Nucleotide-binding</keyword>
<dbReference type="InterPro" id="IPR027417">
    <property type="entry name" value="P-loop_NTPase"/>
</dbReference>
<keyword evidence="3" id="KW-0378">Hydrolase</keyword>
<evidence type="ECO:0000259" key="2">
    <source>
        <dbReference type="PROSITE" id="PS51194"/>
    </source>
</evidence>
<dbReference type="GO" id="GO:0004386">
    <property type="term" value="F:helicase activity"/>
    <property type="evidence" value="ECO:0007669"/>
    <property type="project" value="UniProtKB-KW"/>
</dbReference>
<proteinExistence type="predicted"/>
<dbReference type="EMBL" id="JACHNS010000007">
    <property type="protein sequence ID" value="MBB4594776.1"/>
    <property type="molecule type" value="Genomic_DNA"/>
</dbReference>
<dbReference type="PANTHER" id="PTHR47396">
    <property type="entry name" value="TYPE I RESTRICTION ENZYME ECOKI R PROTEIN"/>
    <property type="match status" value="1"/>
</dbReference>
<dbReference type="SUPFAM" id="SSF52540">
    <property type="entry name" value="P-loop containing nucleoside triphosphate hydrolases"/>
    <property type="match status" value="1"/>
</dbReference>
<dbReference type="PROSITE" id="PS51194">
    <property type="entry name" value="HELICASE_CTER"/>
    <property type="match status" value="1"/>
</dbReference>
<keyword evidence="3" id="KW-0067">ATP-binding</keyword>
<protein>
    <submittedName>
        <fullName evidence="3">Superfamily II DNA or RNA helicase</fullName>
    </submittedName>
</protein>
<sequence length="1095" mass="119401">MIDSDDAVHSIKTKIPAAKFSENTDSVEIVVCVEKEVEGSATLTTLGERAGKVTSAVIEIDGVKVAICFERNYKVGIFERALHAPSAAIENGVLDLGESAEWKQHPHKDALVTGNRKEKVAESWCAYPVLKEELRNNQGDVVRKGLRIAQAGALHAIAAHWSVKKNHALVVLPTGTGKTDVIIAAALLASAKRTLVLVPSDALRTQIKNKFISLGILEDVGSISESCLNPVVGVFKRKPKGREDFEPLMRANVVITTTQMLLNISSSLLGDFLGIFDFIAFDEAHHLPAPSWTRISKAIADTTKVLSLTATPYRNDGKRLSGELIYQFPLRIAQQYGYFTKIDVLRVDQSASEIADIDIANAAVSTLRKDQQNGFKHIILARSKSIEHADRIFEIYNSIAPDLSPVLLYTGLSDAKKNKAISALRNLESRVVVCVDMLGEGFDLSALKIAAMHELHKSLPVTLQFIGRFTRAADGVGSATVVINMSAPMAGTAVSDLFAEDADWNELVPQLSASAIDADIELQDLAKNLRQVVAPDDKFFEASLLSPGLSLLLYQVGKFEPGSLIKGVGRNSILHQSWVDQDREIVIAITRDFSSPDWSKSKEALGFSWNLFIAAYDSNRHILMVNSTLGASSNLRLVRAVGGKDAFQIDGEKMFRVFDGLRRAILHNVGLYKRGQVRFQMTAGIDVGEHVSQAVQVGSSKSNLFAAGYDDGVKETIGASFKGSVWSMTSASIPAWISWAKKVTTKVFDASIATNSFLSFTLIPVEINSPPQVRVFSCIPPDELLPGSYHGEKHIRYTGSNSTVTQSFLDFNFKSADKTSLNFEVSSDGQGSAVFKITWANGFKISRVSGPDLYILDDGQEVSLQEYLSKNPPSFILVDGSELIGKYHYKYSSSPIYTYSSASIQVLAWGKTNIVTESKWKAGVARANSVQGFIISRLINGSSNYVIDDDDSGEVADIIAIEVDQSAKVLNVSFYHCKYSHGSAPGSRVADLYEVCGQAIKSCRMVNRPEDLIGHILRREKKLGGRPSRFEKGSESEIISLQKTASNYRMNLNVYIVQPGLSAKALTPGLSSILGAADNFVLEFTGRRLGVIGSR</sequence>
<dbReference type="Proteomes" id="UP000554726">
    <property type="component" value="Unassembled WGS sequence"/>
</dbReference>
<dbReference type="Pfam" id="PF00271">
    <property type="entry name" value="Helicase_C"/>
    <property type="match status" value="1"/>
</dbReference>
<organism evidence="3 4">
    <name type="scientific">Xanthomonas cannabis</name>
    <dbReference type="NCBI Taxonomy" id="1885674"/>
    <lineage>
        <taxon>Bacteria</taxon>
        <taxon>Pseudomonadati</taxon>
        <taxon>Pseudomonadota</taxon>
        <taxon>Gammaproteobacteria</taxon>
        <taxon>Lysobacterales</taxon>
        <taxon>Lysobacteraceae</taxon>
        <taxon>Xanthomonas</taxon>
    </lineage>
</organism>
<feature type="domain" description="Helicase C-terminal" evidence="2">
    <location>
        <begin position="358"/>
        <end position="533"/>
    </location>
</feature>
<dbReference type="InterPro" id="IPR001650">
    <property type="entry name" value="Helicase_C-like"/>
</dbReference>
<dbReference type="InterPro" id="IPR050742">
    <property type="entry name" value="Helicase_Restrict-Modif_Enz"/>
</dbReference>
<dbReference type="SMART" id="SM00487">
    <property type="entry name" value="DEXDc"/>
    <property type="match status" value="1"/>
</dbReference>
<evidence type="ECO:0000259" key="1">
    <source>
        <dbReference type="PROSITE" id="PS51192"/>
    </source>
</evidence>
<dbReference type="InterPro" id="IPR006935">
    <property type="entry name" value="Helicase/UvrB_N"/>
</dbReference>
<keyword evidence="3" id="KW-0347">Helicase</keyword>
<dbReference type="RefSeq" id="WP_184441986.1">
    <property type="nucleotide sequence ID" value="NZ_JACHNS010000007.1"/>
</dbReference>
<gene>
    <name evidence="3" type="ORF">FHR60_003479</name>
</gene>
<evidence type="ECO:0000313" key="3">
    <source>
        <dbReference type="EMBL" id="MBB4594776.1"/>
    </source>
</evidence>
<feature type="domain" description="Helicase ATP-binding" evidence="1">
    <location>
        <begin position="159"/>
        <end position="330"/>
    </location>
</feature>
<dbReference type="Gene3D" id="3.40.50.300">
    <property type="entry name" value="P-loop containing nucleotide triphosphate hydrolases"/>
    <property type="match status" value="2"/>
</dbReference>
<accession>A0ABR6JPQ1</accession>
<dbReference type="InterPro" id="IPR014001">
    <property type="entry name" value="Helicase_ATP-bd"/>
</dbReference>
<dbReference type="Pfam" id="PF04851">
    <property type="entry name" value="ResIII"/>
    <property type="match status" value="1"/>
</dbReference>
<dbReference type="PROSITE" id="PS51192">
    <property type="entry name" value="HELICASE_ATP_BIND_1"/>
    <property type="match status" value="1"/>
</dbReference>
<dbReference type="CDD" id="cd17926">
    <property type="entry name" value="DEXHc_RE"/>
    <property type="match status" value="1"/>
</dbReference>
<name>A0ABR6JPQ1_9XANT</name>
<comment type="caution">
    <text evidence="3">The sequence shown here is derived from an EMBL/GenBank/DDBJ whole genome shotgun (WGS) entry which is preliminary data.</text>
</comment>
<keyword evidence="4" id="KW-1185">Reference proteome</keyword>